<evidence type="ECO:0000313" key="2">
    <source>
        <dbReference type="Proteomes" id="UP000634136"/>
    </source>
</evidence>
<accession>A0A834TTL0</accession>
<reference evidence="1" key="1">
    <citation type="submission" date="2020-09" db="EMBL/GenBank/DDBJ databases">
        <title>Genome-Enabled Discovery of Anthraquinone Biosynthesis in Senna tora.</title>
        <authorList>
            <person name="Kang S.-H."/>
            <person name="Pandey R.P."/>
            <person name="Lee C.-M."/>
            <person name="Sim J.-S."/>
            <person name="Jeong J.-T."/>
            <person name="Choi B.-S."/>
            <person name="Jung M."/>
            <person name="Ginzburg D."/>
            <person name="Zhao K."/>
            <person name="Won S.Y."/>
            <person name="Oh T.-J."/>
            <person name="Yu Y."/>
            <person name="Kim N.-H."/>
            <person name="Lee O.R."/>
            <person name="Lee T.-H."/>
            <person name="Bashyal P."/>
            <person name="Kim T.-S."/>
            <person name="Lee W.-H."/>
            <person name="Kawkins C."/>
            <person name="Kim C.-K."/>
            <person name="Kim J.S."/>
            <person name="Ahn B.O."/>
            <person name="Rhee S.Y."/>
            <person name="Sohng J.K."/>
        </authorList>
    </citation>
    <scope>NUCLEOTIDE SEQUENCE</scope>
    <source>
        <tissue evidence="1">Leaf</tissue>
    </source>
</reference>
<dbReference type="Proteomes" id="UP000634136">
    <property type="component" value="Unassembled WGS sequence"/>
</dbReference>
<protein>
    <submittedName>
        <fullName evidence="1">Uncharacterized protein</fullName>
    </submittedName>
</protein>
<comment type="caution">
    <text evidence="1">The sequence shown here is derived from an EMBL/GenBank/DDBJ whole genome shotgun (WGS) entry which is preliminary data.</text>
</comment>
<evidence type="ECO:0000313" key="1">
    <source>
        <dbReference type="EMBL" id="KAF7823739.1"/>
    </source>
</evidence>
<dbReference type="EMBL" id="JAAIUW010000007">
    <property type="protein sequence ID" value="KAF7823739.1"/>
    <property type="molecule type" value="Genomic_DNA"/>
</dbReference>
<organism evidence="1 2">
    <name type="scientific">Senna tora</name>
    <dbReference type="NCBI Taxonomy" id="362788"/>
    <lineage>
        <taxon>Eukaryota</taxon>
        <taxon>Viridiplantae</taxon>
        <taxon>Streptophyta</taxon>
        <taxon>Embryophyta</taxon>
        <taxon>Tracheophyta</taxon>
        <taxon>Spermatophyta</taxon>
        <taxon>Magnoliopsida</taxon>
        <taxon>eudicotyledons</taxon>
        <taxon>Gunneridae</taxon>
        <taxon>Pentapetalae</taxon>
        <taxon>rosids</taxon>
        <taxon>fabids</taxon>
        <taxon>Fabales</taxon>
        <taxon>Fabaceae</taxon>
        <taxon>Caesalpinioideae</taxon>
        <taxon>Cassia clade</taxon>
        <taxon>Senna</taxon>
    </lineage>
</organism>
<gene>
    <name evidence="1" type="ORF">G2W53_021883</name>
</gene>
<proteinExistence type="predicted"/>
<dbReference type="AlphaFoldDB" id="A0A834TTL0"/>
<sequence length="87" mass="9767">MDRLESTVGVITKVIDAFIGSFDGLQLHVTIPVKPPNQGFSYLSFHTCTSVHFEGLVVPWFQTMQHDHQLFTWSALSKAIEALFSQS</sequence>
<name>A0A834TTL0_9FABA</name>
<keyword evidence="2" id="KW-1185">Reference proteome</keyword>